<evidence type="ECO:0000256" key="5">
    <source>
        <dbReference type="ARBA" id="ARBA00023136"/>
    </source>
</evidence>
<keyword evidence="2" id="KW-1003">Cell membrane</keyword>
<keyword evidence="4" id="KW-1133">Transmembrane helix</keyword>
<name>A0A942V0C3_9FIRM</name>
<dbReference type="EMBL" id="WSFT01000052">
    <property type="protein sequence ID" value="MBS4539566.1"/>
    <property type="molecule type" value="Genomic_DNA"/>
</dbReference>
<feature type="domain" description="DUF2179" evidence="6">
    <location>
        <begin position="57"/>
        <end position="111"/>
    </location>
</feature>
<dbReference type="InterPro" id="IPR015867">
    <property type="entry name" value="N-reg_PII/ATP_PRibTrfase_C"/>
</dbReference>
<evidence type="ECO:0000256" key="3">
    <source>
        <dbReference type="ARBA" id="ARBA00022692"/>
    </source>
</evidence>
<gene>
    <name evidence="7" type="ORF">GOQ27_13915</name>
</gene>
<keyword evidence="3" id="KW-0812">Transmembrane</keyword>
<protein>
    <submittedName>
        <fullName evidence="7">DUF2179 domain-containing protein</fullName>
    </submittedName>
</protein>
<comment type="subcellular location">
    <subcellularLocation>
        <location evidence="1">Cell membrane</location>
        <topology evidence="1">Multi-pass membrane protein</topology>
    </subcellularLocation>
</comment>
<evidence type="ECO:0000259" key="6">
    <source>
        <dbReference type="Pfam" id="PF10035"/>
    </source>
</evidence>
<dbReference type="GO" id="GO:0005886">
    <property type="term" value="C:plasma membrane"/>
    <property type="evidence" value="ECO:0007669"/>
    <property type="project" value="UniProtKB-SubCell"/>
</dbReference>
<sequence>MFGYFILYPTHSIINIYLTVLKKDGDKIIKGIDTKTSDNNYRLFKRTFCFFDRKVKRGVTFLEGEGDYTRTQQKVINCMGSTIQLFVVKNLFPVINPNIFMTVMDTLEIRGSGFNKPVF</sequence>
<keyword evidence="5" id="KW-0472">Membrane</keyword>
<dbReference type="Gene3D" id="3.30.70.120">
    <property type="match status" value="1"/>
</dbReference>
<dbReference type="Proteomes" id="UP000724672">
    <property type="component" value="Unassembled WGS sequence"/>
</dbReference>
<dbReference type="Pfam" id="PF10035">
    <property type="entry name" value="DUF2179"/>
    <property type="match status" value="1"/>
</dbReference>
<accession>A0A942V0C3</accession>
<evidence type="ECO:0000313" key="7">
    <source>
        <dbReference type="EMBL" id="MBS4539566.1"/>
    </source>
</evidence>
<keyword evidence="8" id="KW-1185">Reference proteome</keyword>
<evidence type="ECO:0000256" key="4">
    <source>
        <dbReference type="ARBA" id="ARBA00022989"/>
    </source>
</evidence>
<dbReference type="InterPro" id="IPR019264">
    <property type="entry name" value="DUF2179"/>
</dbReference>
<evidence type="ECO:0000256" key="2">
    <source>
        <dbReference type="ARBA" id="ARBA00022475"/>
    </source>
</evidence>
<evidence type="ECO:0000256" key="1">
    <source>
        <dbReference type="ARBA" id="ARBA00004651"/>
    </source>
</evidence>
<reference evidence="7" key="1">
    <citation type="submission" date="2019-12" db="EMBL/GenBank/DDBJ databases">
        <title>Clostridiaceae gen. nov. sp. nov., isolated from sediment in Xinjiang, China.</title>
        <authorList>
            <person name="Zhang R."/>
        </authorList>
    </citation>
    <scope>NUCLEOTIDE SEQUENCE</scope>
    <source>
        <strain evidence="7">D2Q-11</strain>
    </source>
</reference>
<proteinExistence type="predicted"/>
<organism evidence="7 8">
    <name type="scientific">Anaeromonas frigoriresistens</name>
    <dbReference type="NCBI Taxonomy" id="2683708"/>
    <lineage>
        <taxon>Bacteria</taxon>
        <taxon>Bacillati</taxon>
        <taxon>Bacillota</taxon>
        <taxon>Tissierellia</taxon>
        <taxon>Tissierellales</taxon>
        <taxon>Thermohalobacteraceae</taxon>
        <taxon>Anaeromonas</taxon>
    </lineage>
</organism>
<evidence type="ECO:0000313" key="8">
    <source>
        <dbReference type="Proteomes" id="UP000724672"/>
    </source>
</evidence>
<comment type="caution">
    <text evidence="7">The sequence shown here is derived from an EMBL/GenBank/DDBJ whole genome shotgun (WGS) entry which is preliminary data.</text>
</comment>
<dbReference type="AlphaFoldDB" id="A0A942V0C3"/>